<dbReference type="OrthoDB" id="2020362at2759"/>
<evidence type="ECO:0000256" key="1">
    <source>
        <dbReference type="ARBA" id="ARBA00006312"/>
    </source>
</evidence>
<dbReference type="GO" id="GO:0016846">
    <property type="term" value="F:carbon-sulfur lyase activity"/>
    <property type="evidence" value="ECO:0007669"/>
    <property type="project" value="InterPro"/>
</dbReference>
<feature type="signal peptide" evidence="3">
    <location>
        <begin position="1"/>
        <end position="21"/>
    </location>
</feature>
<proteinExistence type="inferred from homology"/>
<feature type="domain" description="Alliinase C-terminal" evidence="4">
    <location>
        <begin position="74"/>
        <end position="418"/>
    </location>
</feature>
<dbReference type="InterPro" id="IPR015422">
    <property type="entry name" value="PyrdxlP-dep_Trfase_small"/>
</dbReference>
<comment type="caution">
    <text evidence="5">The sequence shown here is derived from an EMBL/GenBank/DDBJ whole genome shotgun (WGS) entry which is preliminary data.</text>
</comment>
<evidence type="ECO:0000256" key="3">
    <source>
        <dbReference type="SAM" id="SignalP"/>
    </source>
</evidence>
<keyword evidence="6" id="KW-1185">Reference proteome</keyword>
<dbReference type="SUPFAM" id="SSF53383">
    <property type="entry name" value="PLP-dependent transferases"/>
    <property type="match status" value="1"/>
</dbReference>
<organism evidence="5 6">
    <name type="scientific">Triparma strigata</name>
    <dbReference type="NCBI Taxonomy" id="1606541"/>
    <lineage>
        <taxon>Eukaryota</taxon>
        <taxon>Sar</taxon>
        <taxon>Stramenopiles</taxon>
        <taxon>Ochrophyta</taxon>
        <taxon>Bolidophyceae</taxon>
        <taxon>Parmales</taxon>
        <taxon>Triparmaceae</taxon>
        <taxon>Triparma</taxon>
    </lineage>
</organism>
<dbReference type="AlphaFoldDB" id="A0A9W7ETS6"/>
<evidence type="ECO:0000256" key="2">
    <source>
        <dbReference type="ARBA" id="ARBA00022898"/>
    </source>
</evidence>
<dbReference type="Gene3D" id="3.90.1150.10">
    <property type="entry name" value="Aspartate Aminotransferase, domain 1"/>
    <property type="match status" value="1"/>
</dbReference>
<dbReference type="InterPro" id="IPR015421">
    <property type="entry name" value="PyrdxlP-dep_Trfase_major"/>
</dbReference>
<dbReference type="InterPro" id="IPR050478">
    <property type="entry name" value="Ethylene_sulfur-biosynth"/>
</dbReference>
<evidence type="ECO:0000259" key="4">
    <source>
        <dbReference type="Pfam" id="PF04864"/>
    </source>
</evidence>
<keyword evidence="2" id="KW-0663">Pyridoxal phosphate</keyword>
<feature type="chain" id="PRO_5040973460" description="Alliinase C-terminal domain-containing protein" evidence="3">
    <location>
        <begin position="22"/>
        <end position="448"/>
    </location>
</feature>
<dbReference type="Gene3D" id="2.10.25.30">
    <property type="entry name" value="EGF-like, alliinase"/>
    <property type="match status" value="1"/>
</dbReference>
<dbReference type="InterPro" id="IPR015424">
    <property type="entry name" value="PyrdxlP-dep_Trfase"/>
</dbReference>
<sequence length="448" mass="49489">MAIVLLLSRLSILLSLPFASSTLPSTCDPRETDPCLPGGKYDPILKSCNGYQGQECFGCYSGTLCSGFNETCSINLGGGQPVWADEYWEGAGVCTEIGSYYQTPYTFTTAYQPLLDEIIKLHGNVGNAKTDGYEIVLGVGATGVMNSVLYAVAKRGGRTITAQAPHYGNYVQQTQNTYSPSPYPSFLTFESDANISDNNNTYEILTYPNNPDGSKRNPISKNVKNVIYDCIYYWPHFTEIDVKLEHDIMIFSASKHTGHAGSRLGWALVKDPEIAELMRDFSEREIGVSIDSQIRYTYTLNFLNDQFDNPPTDQPTFYDFSADLMASRFDAVTKLFTNEVTGEVETINDITLVNSETRGAYVWLSHSDEDVDLEALLEGEALITGTPGTSYGVGTNFARIQMMARSVEIEDFVGRLEAFLALPYDPLLSAKYAAAKLKNREVKKVLGC</sequence>
<dbReference type="Proteomes" id="UP001165085">
    <property type="component" value="Unassembled WGS sequence"/>
</dbReference>
<dbReference type="GO" id="GO:0006520">
    <property type="term" value="P:amino acid metabolic process"/>
    <property type="evidence" value="ECO:0007669"/>
    <property type="project" value="TreeGrafter"/>
</dbReference>
<name>A0A9W7ETS6_9STRA</name>
<dbReference type="InterPro" id="IPR006948">
    <property type="entry name" value="Alliinase_C"/>
</dbReference>
<comment type="similarity">
    <text evidence="1">Belongs to the alliinase family.</text>
</comment>
<dbReference type="PANTHER" id="PTHR43795:SF20">
    <property type="entry name" value="TRYPTOPHAN AMINOTRANSFERASE-RELATED PROTEIN 3"/>
    <property type="match status" value="1"/>
</dbReference>
<dbReference type="Pfam" id="PF04864">
    <property type="entry name" value="Alliinase_C"/>
    <property type="match status" value="1"/>
</dbReference>
<accession>A0A9W7ETS6</accession>
<protein>
    <recommendedName>
        <fullName evidence="4">Alliinase C-terminal domain-containing protein</fullName>
    </recommendedName>
</protein>
<reference evidence="6" key="1">
    <citation type="journal article" date="2023" name="Commun. Biol.">
        <title>Genome analysis of Parmales, the sister group of diatoms, reveals the evolutionary specialization of diatoms from phago-mixotrophs to photoautotrophs.</title>
        <authorList>
            <person name="Ban H."/>
            <person name="Sato S."/>
            <person name="Yoshikawa S."/>
            <person name="Yamada K."/>
            <person name="Nakamura Y."/>
            <person name="Ichinomiya M."/>
            <person name="Sato N."/>
            <person name="Blanc-Mathieu R."/>
            <person name="Endo H."/>
            <person name="Kuwata A."/>
            <person name="Ogata H."/>
        </authorList>
    </citation>
    <scope>NUCLEOTIDE SEQUENCE [LARGE SCALE GENOMIC DNA]</scope>
    <source>
        <strain evidence="6">NIES 3701</strain>
    </source>
</reference>
<dbReference type="Gene3D" id="3.40.640.10">
    <property type="entry name" value="Type I PLP-dependent aspartate aminotransferase-like (Major domain)"/>
    <property type="match status" value="1"/>
</dbReference>
<evidence type="ECO:0000313" key="6">
    <source>
        <dbReference type="Proteomes" id="UP001165085"/>
    </source>
</evidence>
<gene>
    <name evidence="5" type="ORF">TrST_g2044</name>
</gene>
<evidence type="ECO:0000313" key="5">
    <source>
        <dbReference type="EMBL" id="GMH90377.1"/>
    </source>
</evidence>
<dbReference type="PANTHER" id="PTHR43795">
    <property type="entry name" value="BIFUNCTIONAL ASPARTATE AMINOTRANSFERASE AND GLUTAMATE/ASPARTATE-PREPHENATE AMINOTRANSFERASE-RELATED"/>
    <property type="match status" value="1"/>
</dbReference>
<dbReference type="EMBL" id="BRXY01000371">
    <property type="protein sequence ID" value="GMH90377.1"/>
    <property type="molecule type" value="Genomic_DNA"/>
</dbReference>
<dbReference type="InterPro" id="IPR037029">
    <property type="entry name" value="Alliinase_N_sf"/>
</dbReference>
<dbReference type="GO" id="GO:0008483">
    <property type="term" value="F:transaminase activity"/>
    <property type="evidence" value="ECO:0007669"/>
    <property type="project" value="TreeGrafter"/>
</dbReference>
<keyword evidence="3" id="KW-0732">Signal</keyword>